<dbReference type="AlphaFoldDB" id="A0A6V8MUV7"/>
<dbReference type="Proteomes" id="UP000568888">
    <property type="component" value="Unassembled WGS sequence"/>
</dbReference>
<evidence type="ECO:0000313" key="2">
    <source>
        <dbReference type="EMBL" id="UPU37459.1"/>
    </source>
</evidence>
<evidence type="ECO:0000313" key="3">
    <source>
        <dbReference type="Proteomes" id="UP000568888"/>
    </source>
</evidence>
<dbReference type="RefSeq" id="WP_183346788.1">
    <property type="nucleotide sequence ID" value="NZ_BLXY01000002.1"/>
</dbReference>
<keyword evidence="4" id="KW-1185">Reference proteome</keyword>
<proteinExistence type="predicted"/>
<dbReference type="EMBL" id="CP096574">
    <property type="protein sequence ID" value="UPU37459.1"/>
    <property type="molecule type" value="Genomic_DNA"/>
</dbReference>
<accession>A0A6V8MUV7</accession>
<name>A0A6V8MUV7_9BACT</name>
<reference evidence="1" key="2">
    <citation type="journal article" date="2021" name="Int. J. Syst. Evol. Microbiol.">
        <title>Geomonas silvestris sp. nov., Geomonas paludis sp. nov. and Geomonas limicola sp. nov., isolated from terrestrial environments, and emended description of the genus Geomonas.</title>
        <authorList>
            <person name="Itoh H."/>
            <person name="Xu Z."/>
            <person name="Masuda Y."/>
            <person name="Ushijima N."/>
            <person name="Hayakawa C."/>
            <person name="Shiratori Y."/>
            <person name="Senoo K."/>
        </authorList>
    </citation>
    <scope>NUCLEOTIDE SEQUENCE</scope>
    <source>
        <strain evidence="1">Red736</strain>
    </source>
</reference>
<evidence type="ECO:0000313" key="4">
    <source>
        <dbReference type="Proteomes" id="UP000831485"/>
    </source>
</evidence>
<sequence length="195" mass="21729">MISVFLPFTGHITDHYTKDQRYSAIEFSSGKWNGSKFLNVVRRSLIRFVERHGGRAVAPNIDPRYDSDDWRPFWSERHTAFAAVSGAYMATAALSVSKYLEFFRKKEVRSVLDYGAGTLRNSAFMAEAGFRVYAADLPVQVARIMKMASARKLAGVLDVDELAGGRLDARPSAATSWPPSCATASAPRWRRCVPT</sequence>
<dbReference type="InterPro" id="IPR029063">
    <property type="entry name" value="SAM-dependent_MTases_sf"/>
</dbReference>
<organism evidence="1 3">
    <name type="scientific">Geomonas paludis</name>
    <dbReference type="NCBI Taxonomy" id="2740185"/>
    <lineage>
        <taxon>Bacteria</taxon>
        <taxon>Pseudomonadati</taxon>
        <taxon>Thermodesulfobacteriota</taxon>
        <taxon>Desulfuromonadia</taxon>
        <taxon>Geobacterales</taxon>
        <taxon>Geobacteraceae</taxon>
        <taxon>Geomonas</taxon>
    </lineage>
</organism>
<dbReference type="EMBL" id="BLXY01000002">
    <property type="protein sequence ID" value="GFO63975.1"/>
    <property type="molecule type" value="Genomic_DNA"/>
</dbReference>
<dbReference type="SUPFAM" id="SSF53335">
    <property type="entry name" value="S-adenosyl-L-methionine-dependent methyltransferases"/>
    <property type="match status" value="1"/>
</dbReference>
<protein>
    <submittedName>
        <fullName evidence="1">Uncharacterized protein</fullName>
    </submittedName>
</protein>
<dbReference type="Proteomes" id="UP000831485">
    <property type="component" value="Chromosome"/>
</dbReference>
<gene>
    <name evidence="1" type="ORF">GMPD_18940</name>
    <name evidence="2" type="ORF">M1B72_07060</name>
</gene>
<reference evidence="2" key="3">
    <citation type="submission" date="2022-04" db="EMBL/GenBank/DDBJ databases">
        <authorList>
            <person name="Liu G."/>
        </authorList>
    </citation>
    <scope>NUCLEOTIDE SEQUENCE</scope>
    <source>
        <strain evidence="2">RG22</strain>
    </source>
</reference>
<dbReference type="Gene3D" id="3.40.50.150">
    <property type="entry name" value="Vaccinia Virus protein VP39"/>
    <property type="match status" value="1"/>
</dbReference>
<evidence type="ECO:0000313" key="1">
    <source>
        <dbReference type="EMBL" id="GFO63975.1"/>
    </source>
</evidence>
<reference evidence="3" key="1">
    <citation type="submission" date="2020-06" db="EMBL/GenBank/DDBJ databases">
        <title>Draft genomic sequecing of Geomonas sp. Red736.</title>
        <authorList>
            <person name="Itoh H."/>
            <person name="Xu Z.X."/>
            <person name="Ushijima N."/>
            <person name="Masuda Y."/>
            <person name="Shiratori Y."/>
            <person name="Senoo K."/>
        </authorList>
    </citation>
    <scope>NUCLEOTIDE SEQUENCE [LARGE SCALE GENOMIC DNA]</scope>
    <source>
        <strain evidence="3">Red736</strain>
    </source>
</reference>